<dbReference type="EMBL" id="CAVNYO010000181">
    <property type="protein sequence ID" value="CAK5272069.1"/>
    <property type="molecule type" value="Genomic_DNA"/>
</dbReference>
<proteinExistence type="predicted"/>
<dbReference type="Proteomes" id="UP001295794">
    <property type="component" value="Unassembled WGS sequence"/>
</dbReference>
<sequence>MKALDGRGIGFDMDMFRAERTQSAGHCGDGPRAGPCAWTQLHCCTKSAGTGRTWALSDKARHITWCC</sequence>
<reference evidence="1" key="1">
    <citation type="submission" date="2023-11" db="EMBL/GenBank/DDBJ databases">
        <authorList>
            <person name="De Vega J J."/>
            <person name="De Vega J J."/>
        </authorList>
    </citation>
    <scope>NUCLEOTIDE SEQUENCE</scope>
</reference>
<organism evidence="1 2">
    <name type="scientific">Mycena citricolor</name>
    <dbReference type="NCBI Taxonomy" id="2018698"/>
    <lineage>
        <taxon>Eukaryota</taxon>
        <taxon>Fungi</taxon>
        <taxon>Dikarya</taxon>
        <taxon>Basidiomycota</taxon>
        <taxon>Agaricomycotina</taxon>
        <taxon>Agaricomycetes</taxon>
        <taxon>Agaricomycetidae</taxon>
        <taxon>Agaricales</taxon>
        <taxon>Marasmiineae</taxon>
        <taxon>Mycenaceae</taxon>
        <taxon>Mycena</taxon>
    </lineage>
</organism>
<evidence type="ECO:0000313" key="2">
    <source>
        <dbReference type="Proteomes" id="UP001295794"/>
    </source>
</evidence>
<protein>
    <submittedName>
        <fullName evidence="1">Uncharacterized protein</fullName>
    </submittedName>
</protein>
<comment type="caution">
    <text evidence="1">The sequence shown here is derived from an EMBL/GenBank/DDBJ whole genome shotgun (WGS) entry which is preliminary data.</text>
</comment>
<keyword evidence="2" id="KW-1185">Reference proteome</keyword>
<name>A0AAD2H8M1_9AGAR</name>
<evidence type="ECO:0000313" key="1">
    <source>
        <dbReference type="EMBL" id="CAK5272069.1"/>
    </source>
</evidence>
<dbReference type="AlphaFoldDB" id="A0AAD2H8M1"/>
<accession>A0AAD2H8M1</accession>
<gene>
    <name evidence="1" type="ORF">MYCIT1_LOCUS17608</name>
</gene>